<proteinExistence type="predicted"/>
<dbReference type="GO" id="GO:0030659">
    <property type="term" value="C:cytoplasmic vesicle membrane"/>
    <property type="evidence" value="ECO:0007669"/>
    <property type="project" value="UniProtKB-SubCell"/>
</dbReference>
<evidence type="ECO:0000259" key="12">
    <source>
        <dbReference type="Pfam" id="PF08407"/>
    </source>
</evidence>
<feature type="transmembrane region" description="Helical" evidence="11">
    <location>
        <begin position="806"/>
        <end position="831"/>
    </location>
</feature>
<feature type="region of interest" description="Disordered" evidence="10">
    <location>
        <begin position="117"/>
        <end position="136"/>
    </location>
</feature>
<dbReference type="EMBL" id="JMSN01000053">
    <property type="protein sequence ID" value="KDN44260.1"/>
    <property type="molecule type" value="Genomic_DNA"/>
</dbReference>
<evidence type="ECO:0000256" key="11">
    <source>
        <dbReference type="SAM" id="Phobius"/>
    </source>
</evidence>
<dbReference type="GO" id="GO:0071944">
    <property type="term" value="C:cell periphery"/>
    <property type="evidence" value="ECO:0007669"/>
    <property type="project" value="TreeGrafter"/>
</dbReference>
<evidence type="ECO:0000256" key="1">
    <source>
        <dbReference type="ARBA" id="ARBA00004439"/>
    </source>
</evidence>
<dbReference type="Proteomes" id="UP000027361">
    <property type="component" value="Unassembled WGS sequence"/>
</dbReference>
<dbReference type="GeneID" id="25261543"/>
<dbReference type="GO" id="GO:0004100">
    <property type="term" value="F:chitin synthase activity"/>
    <property type="evidence" value="ECO:0007669"/>
    <property type="project" value="UniProtKB-EC"/>
</dbReference>
<feature type="domain" description="Chitin synthase N-terminal" evidence="12">
    <location>
        <begin position="313"/>
        <end position="379"/>
    </location>
</feature>
<sequence length="1039" mass="113386">MAGRYEYGHLGQADDDDHAALYPADAYEANAAAAAVAAASSTGHSPFGDVHAVPAHRAINMRGGGRGGHAPQLSESFYAEAANALASGANGSGADSASPYRAAAIMSPISENGPSSYGYAAGGRPPPSSAPPYAAGGNEGLSAHLPTLLADAQYGPVASSHSQSAASYDDDNIMRSYSPGMVVEDEKVDNDAGYTYYGTGPALASYDNRSGDSYGAQRGPEDIFSPASAYDDDKEFSTPDPFSNAAAYIPSPYYGDEDGTTLGHKETHLDEEGNGPGFLTGDGSRLDGVGIPALDTQHFGPAPARGAQLRRHKTKKNVKLTQGNLVLDCPVPTKLQSFLTRRGEDEYMNMRYTAVTCDPDEFSENSYTLRPALFHRHTEIFICVTMYNEDEILFTRTMHGVMKNIAHLCSRNKSRTWGVDGWKKVVVAIVADGRKKVHPRVLDCLAAMGVYQDGVAKNVVNNKVVQAHVYEYTTQLSIDTNLQFKGAERGLVPMQIIFCLKEHNKKKINSHRWFFNAFAPVLQPNVCILLDVGTRPENKSIYYLWKAFDLNSNVAGACGEICADTKGRFGLGPALLNPLVAAQNFEYKISNILDKTTESVFGYISVLPGAFSAYRYIALQNDSLGHGPLASYFKGETHLGAEADVFTSNMYLAEDRILCFELAAKRDSSWVLKYVKSARGVTDVPDTLAEFISQRRRWLNGSFFAAVYALWHFRQFLQSSHSVWRKTALVAESVYSLINLCFAWFSLANYAIFFILLSRSLEAPSFHLPKISILNTIVEYTYLGTVIACFIFALGNRPQGSKWKYLAAVIIFAVCTAYMMLAAVLCFIQAVHNVHNAIYAQMVVSVLATYGVYLMSSVIACDPLHLVTSFIQYLLLAPTYVNVLNIYAFCNLHDFSWGTKGESTVSTDLGAVTASGKGTVEITLPTAQADIDAAYDEALHKLRTRPMIIRGDASREEKEVRRMDYYKNIRTNVVLAWALSNAVLASAILTGSDSSTFEARSGTTRTKVYMVLVLVFVGGMACVRFIGSTLYMLIRLISG</sequence>
<keyword evidence="5 11" id="KW-1133">Transmembrane helix</keyword>
<dbReference type="InterPro" id="IPR013616">
    <property type="entry name" value="Chitin_synth_N"/>
</dbReference>
<dbReference type="PANTHER" id="PTHR22914">
    <property type="entry name" value="CHITIN SYNTHASE"/>
    <property type="match status" value="1"/>
</dbReference>
<evidence type="ECO:0000313" key="14">
    <source>
        <dbReference type="Proteomes" id="UP000027361"/>
    </source>
</evidence>
<keyword evidence="4 11" id="KW-0812">Transmembrane</keyword>
<dbReference type="InterPro" id="IPR004835">
    <property type="entry name" value="Chitin_synth"/>
</dbReference>
<evidence type="ECO:0000256" key="10">
    <source>
        <dbReference type="SAM" id="MobiDB-lite"/>
    </source>
</evidence>
<dbReference type="STRING" id="1037660.A0A066W0E8"/>
<dbReference type="HOGENOM" id="CLU_004760_2_0_1"/>
<feature type="transmembrane region" description="Helical" evidence="11">
    <location>
        <begin position="734"/>
        <end position="757"/>
    </location>
</feature>
<dbReference type="InParanoid" id="A0A066W0E8"/>
<keyword evidence="6 11" id="KW-0472">Membrane</keyword>
<name>A0A066W0E8_TILAU</name>
<dbReference type="SUPFAM" id="SSF53448">
    <property type="entry name" value="Nucleotide-diphospho-sugar transferases"/>
    <property type="match status" value="1"/>
</dbReference>
<feature type="transmembrane region" description="Helical" evidence="11">
    <location>
        <begin position="837"/>
        <end position="855"/>
    </location>
</feature>
<organism evidence="13 14">
    <name type="scientific">Tilletiaria anomala (strain ATCC 24038 / CBS 436.72 / UBC 951)</name>
    <dbReference type="NCBI Taxonomy" id="1037660"/>
    <lineage>
        <taxon>Eukaryota</taxon>
        <taxon>Fungi</taxon>
        <taxon>Dikarya</taxon>
        <taxon>Basidiomycota</taxon>
        <taxon>Ustilaginomycotina</taxon>
        <taxon>Exobasidiomycetes</taxon>
        <taxon>Georgefischeriales</taxon>
        <taxon>Tilletiariaceae</taxon>
        <taxon>Tilletiaria</taxon>
    </lineage>
</organism>
<comment type="subcellular location">
    <subcellularLocation>
        <location evidence="1">Cytoplasmic vesicle membrane</location>
        <topology evidence="1">Multi-pass membrane protein</topology>
    </subcellularLocation>
</comment>
<feature type="transmembrane region" description="Helical" evidence="11">
    <location>
        <begin position="971"/>
        <end position="989"/>
    </location>
</feature>
<comment type="caution">
    <text evidence="13">The sequence shown here is derived from an EMBL/GenBank/DDBJ whole genome shotgun (WGS) entry which is preliminary data.</text>
</comment>
<accession>A0A066W0E8</accession>
<comment type="function">
    <text evidence="9">Polymerizes chitin, a structural polymer of the cell wall and septum, by transferring the sugar moiety of UDP-GlcNAc to the non-reducing end of the growing chitin polymer.</text>
</comment>
<dbReference type="Pfam" id="PF01644">
    <property type="entry name" value="Chitin_synth_1"/>
    <property type="match status" value="1"/>
</dbReference>
<dbReference type="OrthoDB" id="26569at2759"/>
<evidence type="ECO:0000256" key="3">
    <source>
        <dbReference type="ARBA" id="ARBA00022676"/>
    </source>
</evidence>
<feature type="transmembrane region" description="Helical" evidence="11">
    <location>
        <begin position="1009"/>
        <end position="1034"/>
    </location>
</feature>
<keyword evidence="7" id="KW-0961">Cell wall biogenesis/degradation</keyword>
<evidence type="ECO:0000256" key="4">
    <source>
        <dbReference type="ARBA" id="ARBA00022692"/>
    </source>
</evidence>
<evidence type="ECO:0000256" key="5">
    <source>
        <dbReference type="ARBA" id="ARBA00022989"/>
    </source>
</evidence>
<dbReference type="GO" id="GO:0030428">
    <property type="term" value="C:cell septum"/>
    <property type="evidence" value="ECO:0007669"/>
    <property type="project" value="TreeGrafter"/>
</dbReference>
<dbReference type="EC" id="2.4.1.16" evidence="2"/>
<evidence type="ECO:0000313" key="13">
    <source>
        <dbReference type="EMBL" id="KDN44260.1"/>
    </source>
</evidence>
<feature type="transmembrane region" description="Helical" evidence="11">
    <location>
        <begin position="777"/>
        <end position="794"/>
    </location>
</feature>
<keyword evidence="13" id="KW-0808">Transferase</keyword>
<feature type="transmembrane region" description="Helical" evidence="11">
    <location>
        <begin position="697"/>
        <end position="713"/>
    </location>
</feature>
<dbReference type="CDD" id="cd04190">
    <property type="entry name" value="Chitin_synth_C"/>
    <property type="match status" value="1"/>
</dbReference>
<evidence type="ECO:0000256" key="7">
    <source>
        <dbReference type="ARBA" id="ARBA00023316"/>
    </source>
</evidence>
<keyword evidence="14" id="KW-1185">Reference proteome</keyword>
<evidence type="ECO:0000256" key="6">
    <source>
        <dbReference type="ARBA" id="ARBA00023136"/>
    </source>
</evidence>
<dbReference type="InterPro" id="IPR029044">
    <property type="entry name" value="Nucleotide-diphossugar_trans"/>
</dbReference>
<dbReference type="Pfam" id="PF08407">
    <property type="entry name" value="Chitin_synth_1N"/>
    <property type="match status" value="1"/>
</dbReference>
<evidence type="ECO:0000256" key="2">
    <source>
        <dbReference type="ARBA" id="ARBA00012543"/>
    </source>
</evidence>
<feature type="region of interest" description="Disordered" evidence="10">
    <location>
        <begin position="248"/>
        <end position="285"/>
    </location>
</feature>
<keyword evidence="8" id="KW-0968">Cytoplasmic vesicle</keyword>
<dbReference type="RefSeq" id="XP_013242711.1">
    <property type="nucleotide sequence ID" value="XM_013387257.1"/>
</dbReference>
<dbReference type="GO" id="GO:0071555">
    <property type="term" value="P:cell wall organization"/>
    <property type="evidence" value="ECO:0007669"/>
    <property type="project" value="UniProtKB-KW"/>
</dbReference>
<evidence type="ECO:0000256" key="8">
    <source>
        <dbReference type="ARBA" id="ARBA00023329"/>
    </source>
</evidence>
<dbReference type="PANTHER" id="PTHR22914:SF38">
    <property type="entry name" value="CHITIN SYNTHASE 2"/>
    <property type="match status" value="1"/>
</dbReference>
<dbReference type="GO" id="GO:0006031">
    <property type="term" value="P:chitin biosynthetic process"/>
    <property type="evidence" value="ECO:0007669"/>
    <property type="project" value="TreeGrafter"/>
</dbReference>
<gene>
    <name evidence="13" type="ORF">K437DRAFT_140271</name>
</gene>
<evidence type="ECO:0000256" key="9">
    <source>
        <dbReference type="ARBA" id="ARBA00024009"/>
    </source>
</evidence>
<reference evidence="13 14" key="1">
    <citation type="submission" date="2014-05" db="EMBL/GenBank/DDBJ databases">
        <title>Draft genome sequence of a rare smut relative, Tilletiaria anomala UBC 951.</title>
        <authorList>
            <consortium name="DOE Joint Genome Institute"/>
            <person name="Toome M."/>
            <person name="Kuo A."/>
            <person name="Henrissat B."/>
            <person name="Lipzen A."/>
            <person name="Tritt A."/>
            <person name="Yoshinaga Y."/>
            <person name="Zane M."/>
            <person name="Barry K."/>
            <person name="Grigoriev I.V."/>
            <person name="Spatafora J.W."/>
            <person name="Aimea M.C."/>
        </authorList>
    </citation>
    <scope>NUCLEOTIDE SEQUENCE [LARGE SCALE GENOMIC DNA]</scope>
    <source>
        <strain evidence="13 14">UBC 951</strain>
    </source>
</reference>
<protein>
    <recommendedName>
        <fullName evidence="2">chitin synthase</fullName>
        <ecNumber evidence="2">2.4.1.16</ecNumber>
    </recommendedName>
</protein>
<keyword evidence="3" id="KW-0328">Glycosyltransferase</keyword>
<dbReference type="AlphaFoldDB" id="A0A066W0E8"/>